<dbReference type="PANTHER" id="PTHR30480:SF13">
    <property type="entry name" value="BETA-HEXOSAMINIDASE"/>
    <property type="match status" value="1"/>
</dbReference>
<dbReference type="FunFam" id="3.20.20.300:FF:000014">
    <property type="entry name" value="Beta-hexosaminidase, lipoprotein"/>
    <property type="match status" value="1"/>
</dbReference>
<dbReference type="Gene3D" id="3.20.20.300">
    <property type="entry name" value="Glycoside hydrolase, family 3, N-terminal domain"/>
    <property type="match status" value="1"/>
</dbReference>
<dbReference type="InterPro" id="IPR002772">
    <property type="entry name" value="Glyco_hydro_3_C"/>
</dbReference>
<dbReference type="AlphaFoldDB" id="A0A516KJ34"/>
<feature type="domain" description="Glycoside hydrolase family 3 C-terminal" evidence="9">
    <location>
        <begin position="537"/>
        <end position="704"/>
    </location>
</feature>
<dbReference type="SUPFAM" id="SSF51445">
    <property type="entry name" value="(Trans)glycosidases"/>
    <property type="match status" value="1"/>
</dbReference>
<feature type="domain" description="Glycoside hydrolase family 3 N-terminal" evidence="8">
    <location>
        <begin position="160"/>
        <end position="494"/>
    </location>
</feature>
<keyword evidence="5 6" id="KW-0326">Glycosidase</keyword>
<evidence type="ECO:0000259" key="8">
    <source>
        <dbReference type="Pfam" id="PF00933"/>
    </source>
</evidence>
<comment type="similarity">
    <text evidence="2 6">Belongs to the glycosyl hydrolase 3 family.</text>
</comment>
<dbReference type="GO" id="GO:0009254">
    <property type="term" value="P:peptidoglycan turnover"/>
    <property type="evidence" value="ECO:0007669"/>
    <property type="project" value="TreeGrafter"/>
</dbReference>
<dbReference type="InterPro" id="IPR019800">
    <property type="entry name" value="Glyco_hydro_3_AS"/>
</dbReference>
<evidence type="ECO:0000256" key="4">
    <source>
        <dbReference type="ARBA" id="ARBA00022801"/>
    </source>
</evidence>
<gene>
    <name evidence="10" type="ORF">FN924_15050</name>
</gene>
<dbReference type="SUPFAM" id="SSF52279">
    <property type="entry name" value="Beta-D-glucan exohydrolase, C-terminal domain"/>
    <property type="match status" value="1"/>
</dbReference>
<evidence type="ECO:0000256" key="2">
    <source>
        <dbReference type="ARBA" id="ARBA00005336"/>
    </source>
</evidence>
<dbReference type="GO" id="GO:0004563">
    <property type="term" value="F:beta-N-acetylhexosaminidase activity"/>
    <property type="evidence" value="ECO:0007669"/>
    <property type="project" value="UniProtKB-EC"/>
</dbReference>
<dbReference type="InterPro" id="IPR036962">
    <property type="entry name" value="Glyco_hydro_3_N_sf"/>
</dbReference>
<dbReference type="Pfam" id="PF01915">
    <property type="entry name" value="Glyco_hydro_3_C"/>
    <property type="match status" value="1"/>
</dbReference>
<dbReference type="GO" id="GO:0005975">
    <property type="term" value="P:carbohydrate metabolic process"/>
    <property type="evidence" value="ECO:0007669"/>
    <property type="project" value="InterPro"/>
</dbReference>
<evidence type="ECO:0000313" key="11">
    <source>
        <dbReference type="Proteomes" id="UP000315215"/>
    </source>
</evidence>
<keyword evidence="7" id="KW-0732">Signal</keyword>
<evidence type="ECO:0000256" key="7">
    <source>
        <dbReference type="SAM" id="SignalP"/>
    </source>
</evidence>
<evidence type="ECO:0000256" key="1">
    <source>
        <dbReference type="ARBA" id="ARBA00001231"/>
    </source>
</evidence>
<dbReference type="Proteomes" id="UP000315215">
    <property type="component" value="Chromosome"/>
</dbReference>
<dbReference type="KEGG" id="aqt:FN924_15050"/>
<dbReference type="InterPro" id="IPR050226">
    <property type="entry name" value="NagZ_Beta-hexosaminidase"/>
</dbReference>
<evidence type="ECO:0000256" key="3">
    <source>
        <dbReference type="ARBA" id="ARBA00012663"/>
    </source>
</evidence>
<feature type="chain" id="PRO_5022088070" description="beta-N-acetylhexosaminidase" evidence="7">
    <location>
        <begin position="33"/>
        <end position="704"/>
    </location>
</feature>
<dbReference type="InterPro" id="IPR008964">
    <property type="entry name" value="Invasin/intimin_cell_adhesion"/>
</dbReference>
<dbReference type="EMBL" id="CP041666">
    <property type="protein sequence ID" value="QDP41382.1"/>
    <property type="molecule type" value="Genomic_DNA"/>
</dbReference>
<evidence type="ECO:0000256" key="5">
    <source>
        <dbReference type="ARBA" id="ARBA00023295"/>
    </source>
</evidence>
<accession>A0A516KJ34</accession>
<reference evidence="10 11" key="1">
    <citation type="submission" date="2019-07" db="EMBL/GenBank/DDBJ databases">
        <authorList>
            <person name="Li J."/>
        </authorList>
    </citation>
    <scope>NUCLEOTIDE SEQUENCE [LARGE SCALE GENOMIC DNA]</scope>
    <source>
        <strain evidence="10 11">TKL69</strain>
    </source>
</reference>
<dbReference type="Gene3D" id="2.60.40.1080">
    <property type="match status" value="1"/>
</dbReference>
<dbReference type="InterPro" id="IPR017853">
    <property type="entry name" value="GH"/>
</dbReference>
<dbReference type="EC" id="3.2.1.52" evidence="3"/>
<sequence>MNNKTKKVTTVSFVSILLLITQLFSPIQPVQAKKQNDVVDLILLQNVPEVDSKISDNSISLDALKIYEDGHFELVTKNLSWKSTNKRVASVDEDGNVTASGKPGLTFIKVSYGRFTDRIAIHTKPDFSHKQRGKLDFEPTLVKLRGKQYDIISNAIDEMTLQEKIGQMLMPDFRNWEGQPVTEMLPEIESLVKEYDLGGVILFRENVVTTEQTVELVSAYKEAAEKYGLLLTIDQEGGIVTRLQSGTDMPGNMALGATRSEDLSYQVGRAIGEELHSLGINMNLAPVLDVNNNPDNPVIGVRSFGESPELVADLGIAYTEGLQSTGVAATAKHFPGHGDTAVDSHLGLPEVPHDIERLKEVELYPFQQAMEAGIDAVMTAHVTFPKIDDTKVISKKDGTEIALPATLSKKVLTDLMRKDMGYDGVIITDALNMNAIEDHFGPVDAAVRAVQAGADILLMPVGLEEVAGGLVEAVQNGDISIDNIEDSVERILTLKVERGIIKSDETTSLEDKIANAQQVVGSEAHKQVEKNASEKSITLVKNENEVLPLSTSSEDEVVVVGNTQIDTLYSEVKAIHNNTTLIRASGPLSADQLARLERADAVIVGTYTYNVSGRSPSSQQMQLVNQLIEATDSPVIGVGIRNPYDIMAYPTVDAYLTQYGFNESSFEATAKVITGQLNPTGQLPVTIPSYEGDILYSFGHGLSY</sequence>
<dbReference type="OrthoDB" id="9805821at2"/>
<evidence type="ECO:0000259" key="9">
    <source>
        <dbReference type="Pfam" id="PF01915"/>
    </source>
</evidence>
<name>A0A516KJ34_9BACI</name>
<comment type="catalytic activity">
    <reaction evidence="1">
        <text>Hydrolysis of terminal non-reducing N-acetyl-D-hexosamine residues in N-acetyl-beta-D-hexosaminides.</text>
        <dbReference type="EC" id="3.2.1.52"/>
    </reaction>
</comment>
<dbReference type="PANTHER" id="PTHR30480">
    <property type="entry name" value="BETA-HEXOSAMINIDASE-RELATED"/>
    <property type="match status" value="1"/>
</dbReference>
<dbReference type="Gene3D" id="3.40.50.1700">
    <property type="entry name" value="Glycoside hydrolase family 3 C-terminal domain"/>
    <property type="match status" value="1"/>
</dbReference>
<protein>
    <recommendedName>
        <fullName evidence="3">beta-N-acetylhexosaminidase</fullName>
        <ecNumber evidence="3">3.2.1.52</ecNumber>
    </recommendedName>
</protein>
<keyword evidence="4 6" id="KW-0378">Hydrolase</keyword>
<dbReference type="InterPro" id="IPR036881">
    <property type="entry name" value="Glyco_hydro_3_C_sf"/>
</dbReference>
<dbReference type="RefSeq" id="WP_143895871.1">
    <property type="nucleotide sequence ID" value="NZ_CP041666.1"/>
</dbReference>
<feature type="signal peptide" evidence="7">
    <location>
        <begin position="1"/>
        <end position="32"/>
    </location>
</feature>
<dbReference type="PROSITE" id="PS00775">
    <property type="entry name" value="GLYCOSYL_HYDROL_F3"/>
    <property type="match status" value="1"/>
</dbReference>
<proteinExistence type="inferred from homology"/>
<evidence type="ECO:0000313" key="10">
    <source>
        <dbReference type="EMBL" id="QDP41382.1"/>
    </source>
</evidence>
<dbReference type="SUPFAM" id="SSF49373">
    <property type="entry name" value="Invasin/intimin cell-adhesion fragments"/>
    <property type="match status" value="1"/>
</dbReference>
<evidence type="ECO:0000256" key="6">
    <source>
        <dbReference type="RuleBase" id="RU361161"/>
    </source>
</evidence>
<organism evidence="10 11">
    <name type="scientific">Radiobacillus deserti</name>
    <dbReference type="NCBI Taxonomy" id="2594883"/>
    <lineage>
        <taxon>Bacteria</taxon>
        <taxon>Bacillati</taxon>
        <taxon>Bacillota</taxon>
        <taxon>Bacilli</taxon>
        <taxon>Bacillales</taxon>
        <taxon>Bacillaceae</taxon>
        <taxon>Radiobacillus</taxon>
    </lineage>
</organism>
<dbReference type="Pfam" id="PF00933">
    <property type="entry name" value="Glyco_hydro_3"/>
    <property type="match status" value="1"/>
</dbReference>
<dbReference type="PRINTS" id="PR00133">
    <property type="entry name" value="GLHYDRLASE3"/>
</dbReference>
<keyword evidence="11" id="KW-1185">Reference proteome</keyword>
<dbReference type="InterPro" id="IPR001764">
    <property type="entry name" value="Glyco_hydro_3_N"/>
</dbReference>